<dbReference type="PANTHER" id="PTHR14003:SF19">
    <property type="entry name" value="YY2 TRANSCRIPTION FACTOR"/>
    <property type="match status" value="1"/>
</dbReference>
<evidence type="ECO:0000256" key="4">
    <source>
        <dbReference type="ARBA" id="ARBA00022771"/>
    </source>
</evidence>
<dbReference type="GO" id="GO:0031519">
    <property type="term" value="C:PcG protein complex"/>
    <property type="evidence" value="ECO:0007669"/>
    <property type="project" value="TreeGrafter"/>
</dbReference>
<keyword evidence="6" id="KW-0238">DNA-binding</keyword>
<dbReference type="InterPro" id="IPR036236">
    <property type="entry name" value="Znf_C2H2_sf"/>
</dbReference>
<evidence type="ECO:0000256" key="2">
    <source>
        <dbReference type="ARBA" id="ARBA00022723"/>
    </source>
</evidence>
<dbReference type="SUPFAM" id="SSF57667">
    <property type="entry name" value="beta-beta-alpha zinc fingers"/>
    <property type="match status" value="1"/>
</dbReference>
<keyword evidence="2" id="KW-0479">Metal-binding</keyword>
<dbReference type="GO" id="GO:0008270">
    <property type="term" value="F:zinc ion binding"/>
    <property type="evidence" value="ECO:0007669"/>
    <property type="project" value="UniProtKB-KW"/>
</dbReference>
<dbReference type="FunFam" id="3.30.160.60:FF:000104">
    <property type="entry name" value="Transcriptional repressor protein YY1"/>
    <property type="match status" value="1"/>
</dbReference>
<feature type="domain" description="C2H2-type" evidence="10">
    <location>
        <begin position="75"/>
        <end position="104"/>
    </location>
</feature>
<organism evidence="11 12">
    <name type="scientific">Coemansia thaxteri</name>
    <dbReference type="NCBI Taxonomy" id="2663907"/>
    <lineage>
        <taxon>Eukaryota</taxon>
        <taxon>Fungi</taxon>
        <taxon>Fungi incertae sedis</taxon>
        <taxon>Zoopagomycota</taxon>
        <taxon>Kickxellomycotina</taxon>
        <taxon>Kickxellomycetes</taxon>
        <taxon>Kickxellales</taxon>
        <taxon>Kickxellaceae</taxon>
        <taxon>Coemansia</taxon>
    </lineage>
</organism>
<evidence type="ECO:0000259" key="10">
    <source>
        <dbReference type="PROSITE" id="PS50157"/>
    </source>
</evidence>
<evidence type="ECO:0000313" key="12">
    <source>
        <dbReference type="Proteomes" id="UP001150907"/>
    </source>
</evidence>
<keyword evidence="12" id="KW-1185">Reference proteome</keyword>
<dbReference type="SMART" id="SM00355">
    <property type="entry name" value="ZnF_C2H2"/>
    <property type="match status" value="2"/>
</dbReference>
<dbReference type="PROSITE" id="PS00028">
    <property type="entry name" value="ZINC_FINGER_C2H2_1"/>
    <property type="match status" value="2"/>
</dbReference>
<dbReference type="PANTHER" id="PTHR14003">
    <property type="entry name" value="TRANSCRIPTIONAL REPRESSOR PROTEIN YY"/>
    <property type="match status" value="1"/>
</dbReference>
<dbReference type="GO" id="GO:0000981">
    <property type="term" value="F:DNA-binding transcription factor activity, RNA polymerase II-specific"/>
    <property type="evidence" value="ECO:0007669"/>
    <property type="project" value="TreeGrafter"/>
</dbReference>
<dbReference type="OrthoDB" id="6077919at2759"/>
<keyword evidence="5" id="KW-0862">Zinc</keyword>
<protein>
    <recommendedName>
        <fullName evidence="10">C2H2-type domain-containing protein</fullName>
    </recommendedName>
</protein>
<dbReference type="PROSITE" id="PS50157">
    <property type="entry name" value="ZINC_FINGER_C2H2_2"/>
    <property type="match status" value="2"/>
</dbReference>
<gene>
    <name evidence="11" type="ORF">H4R26_001647</name>
</gene>
<dbReference type="GO" id="GO:0005667">
    <property type="term" value="C:transcription regulator complex"/>
    <property type="evidence" value="ECO:0007669"/>
    <property type="project" value="TreeGrafter"/>
</dbReference>
<keyword evidence="3" id="KW-0677">Repeat</keyword>
<comment type="caution">
    <text evidence="11">The sequence shown here is derived from an EMBL/GenBank/DDBJ whole genome shotgun (WGS) entry which is preliminary data.</text>
</comment>
<evidence type="ECO:0000256" key="5">
    <source>
        <dbReference type="ARBA" id="ARBA00022833"/>
    </source>
</evidence>
<evidence type="ECO:0000256" key="8">
    <source>
        <dbReference type="PROSITE-ProRule" id="PRU00042"/>
    </source>
</evidence>
<evidence type="ECO:0000256" key="1">
    <source>
        <dbReference type="ARBA" id="ARBA00004123"/>
    </source>
</evidence>
<dbReference type="GO" id="GO:0000978">
    <property type="term" value="F:RNA polymerase II cis-regulatory region sequence-specific DNA binding"/>
    <property type="evidence" value="ECO:0007669"/>
    <property type="project" value="TreeGrafter"/>
</dbReference>
<evidence type="ECO:0000256" key="3">
    <source>
        <dbReference type="ARBA" id="ARBA00022737"/>
    </source>
</evidence>
<reference evidence="11" key="1">
    <citation type="submission" date="2022-07" db="EMBL/GenBank/DDBJ databases">
        <title>Phylogenomic reconstructions and comparative analyses of Kickxellomycotina fungi.</title>
        <authorList>
            <person name="Reynolds N.K."/>
            <person name="Stajich J.E."/>
            <person name="Barry K."/>
            <person name="Grigoriev I.V."/>
            <person name="Crous P."/>
            <person name="Smith M.E."/>
        </authorList>
    </citation>
    <scope>NUCLEOTIDE SEQUENCE</scope>
    <source>
        <strain evidence="11">IMI 214461</strain>
    </source>
</reference>
<dbReference type="Gene3D" id="3.30.160.60">
    <property type="entry name" value="Classic Zinc Finger"/>
    <property type="match status" value="2"/>
</dbReference>
<comment type="subcellular location">
    <subcellularLocation>
        <location evidence="1">Nucleus</location>
    </subcellularLocation>
</comment>
<evidence type="ECO:0000256" key="7">
    <source>
        <dbReference type="ARBA" id="ARBA00023242"/>
    </source>
</evidence>
<name>A0A9W8BGD0_9FUNG</name>
<dbReference type="AlphaFoldDB" id="A0A9W8BGD0"/>
<proteinExistence type="predicted"/>
<sequence>MYSTTASSLPCMPGSKRKADGTATLLLVRYDGGVQSRRRETVKERKYPCTVCGKRFTRPSSLTCHQRTHTGEKPHACGFPGCGKCFSVQSNLRRHMRIHEKETQSPLPTARRRWSSAGATPPATPSPSPDDCLQPMSALEPMSMATALASPMFAAALWPNAPMTAPVASQHAFRDALRHPPRHMMQGPPAFQFGTIAPAHLAPSFVESHGLASAPALSHAAFFSQQAFAPMPMLFAPCTPTTAPAGMPPLQGPQHLGYY</sequence>
<evidence type="ECO:0000256" key="6">
    <source>
        <dbReference type="ARBA" id="ARBA00023125"/>
    </source>
</evidence>
<dbReference type="Pfam" id="PF00096">
    <property type="entry name" value="zf-C2H2"/>
    <property type="match status" value="2"/>
</dbReference>
<dbReference type="GO" id="GO:0000785">
    <property type="term" value="C:chromatin"/>
    <property type="evidence" value="ECO:0007669"/>
    <property type="project" value="TreeGrafter"/>
</dbReference>
<feature type="region of interest" description="Disordered" evidence="9">
    <location>
        <begin position="99"/>
        <end position="131"/>
    </location>
</feature>
<dbReference type="EMBL" id="JANBQF010000077">
    <property type="protein sequence ID" value="KAJ2005972.1"/>
    <property type="molecule type" value="Genomic_DNA"/>
</dbReference>
<evidence type="ECO:0000313" key="11">
    <source>
        <dbReference type="EMBL" id="KAJ2005972.1"/>
    </source>
</evidence>
<dbReference type="FunFam" id="3.30.160.60:FF:000478">
    <property type="entry name" value="Zinc finger protein 133"/>
    <property type="match status" value="1"/>
</dbReference>
<feature type="domain" description="C2H2-type" evidence="10">
    <location>
        <begin position="47"/>
        <end position="74"/>
    </location>
</feature>
<keyword evidence="7" id="KW-0539">Nucleus</keyword>
<keyword evidence="4 8" id="KW-0863">Zinc-finger</keyword>
<dbReference type="Proteomes" id="UP001150907">
    <property type="component" value="Unassembled WGS sequence"/>
</dbReference>
<accession>A0A9W8BGD0</accession>
<dbReference type="InterPro" id="IPR013087">
    <property type="entry name" value="Znf_C2H2_type"/>
</dbReference>
<evidence type="ECO:0000256" key="9">
    <source>
        <dbReference type="SAM" id="MobiDB-lite"/>
    </source>
</evidence>